<proteinExistence type="predicted"/>
<evidence type="ECO:0000259" key="4">
    <source>
        <dbReference type="PROSITE" id="PS50835"/>
    </source>
</evidence>
<reference evidence="5 6" key="1">
    <citation type="journal article" date="2018" name="Nat. Ecol. Evol.">
        <title>Genomic signatures of mitonuclear coevolution across populations of Tigriopus californicus.</title>
        <authorList>
            <person name="Barreto F.S."/>
            <person name="Watson E.T."/>
            <person name="Lima T.G."/>
            <person name="Willett C.S."/>
            <person name="Edmands S."/>
            <person name="Li W."/>
            <person name="Burton R.S."/>
        </authorList>
    </citation>
    <scope>NUCLEOTIDE SEQUENCE [LARGE SCALE GENOMIC DNA]</scope>
    <source>
        <strain evidence="5 6">San Diego</strain>
    </source>
</reference>
<feature type="transmembrane region" description="Helical" evidence="2">
    <location>
        <begin position="250"/>
        <end position="273"/>
    </location>
</feature>
<keyword evidence="2" id="KW-0472">Membrane</keyword>
<comment type="caution">
    <text evidence="5">The sequence shown here is derived from an EMBL/GenBank/DDBJ whole genome shotgun (WGS) entry which is preliminary data.</text>
</comment>
<dbReference type="CDD" id="cd12087">
    <property type="entry name" value="TM_EGFR-like"/>
    <property type="match status" value="1"/>
</dbReference>
<dbReference type="PROSITE" id="PS50835">
    <property type="entry name" value="IG_LIKE"/>
    <property type="match status" value="1"/>
</dbReference>
<dbReference type="SUPFAM" id="SSF48726">
    <property type="entry name" value="Immunoglobulin"/>
    <property type="match status" value="1"/>
</dbReference>
<keyword evidence="2" id="KW-1133">Transmembrane helix</keyword>
<feature type="compositionally biased region" description="Polar residues" evidence="1">
    <location>
        <begin position="299"/>
        <end position="312"/>
    </location>
</feature>
<feature type="region of interest" description="Disordered" evidence="1">
    <location>
        <begin position="283"/>
        <end position="335"/>
    </location>
</feature>
<dbReference type="Gene3D" id="2.60.40.10">
    <property type="entry name" value="Immunoglobulins"/>
    <property type="match status" value="1"/>
</dbReference>
<accession>A0A553NNV6</accession>
<dbReference type="PANTHER" id="PTHR16861:SF4">
    <property type="entry name" value="SH3 DOMAIN PROTEIN (AFU_ORTHOLOGUE AFUA_1G13610)"/>
    <property type="match status" value="1"/>
</dbReference>
<evidence type="ECO:0000256" key="1">
    <source>
        <dbReference type="SAM" id="MobiDB-lite"/>
    </source>
</evidence>
<feature type="domain" description="Ig-like" evidence="4">
    <location>
        <begin position="114"/>
        <end position="235"/>
    </location>
</feature>
<feature type="chain" id="PRO_5021977171" description="Ig-like domain-containing protein" evidence="3">
    <location>
        <begin position="21"/>
        <end position="425"/>
    </location>
</feature>
<dbReference type="EMBL" id="VCGU01000011">
    <property type="protein sequence ID" value="TRY67121.1"/>
    <property type="molecule type" value="Genomic_DNA"/>
</dbReference>
<evidence type="ECO:0000256" key="3">
    <source>
        <dbReference type="SAM" id="SignalP"/>
    </source>
</evidence>
<organism evidence="5 6">
    <name type="scientific">Tigriopus californicus</name>
    <name type="common">Marine copepod</name>
    <dbReference type="NCBI Taxonomy" id="6832"/>
    <lineage>
        <taxon>Eukaryota</taxon>
        <taxon>Metazoa</taxon>
        <taxon>Ecdysozoa</taxon>
        <taxon>Arthropoda</taxon>
        <taxon>Crustacea</taxon>
        <taxon>Multicrustacea</taxon>
        <taxon>Hexanauplia</taxon>
        <taxon>Copepoda</taxon>
        <taxon>Harpacticoida</taxon>
        <taxon>Harpacticidae</taxon>
        <taxon>Tigriopus</taxon>
    </lineage>
</organism>
<keyword evidence="6" id="KW-1185">Reference proteome</keyword>
<dbReference type="InterPro" id="IPR036179">
    <property type="entry name" value="Ig-like_dom_sf"/>
</dbReference>
<gene>
    <name evidence="5" type="ORF">TCAL_09810</name>
</gene>
<feature type="compositionally biased region" description="Basic and acidic residues" evidence="1">
    <location>
        <begin position="416"/>
        <end position="425"/>
    </location>
</feature>
<dbReference type="InterPro" id="IPR007110">
    <property type="entry name" value="Ig-like_dom"/>
</dbReference>
<evidence type="ECO:0000313" key="5">
    <source>
        <dbReference type="EMBL" id="TRY67121.1"/>
    </source>
</evidence>
<evidence type="ECO:0000313" key="6">
    <source>
        <dbReference type="Proteomes" id="UP000318571"/>
    </source>
</evidence>
<feature type="signal peptide" evidence="3">
    <location>
        <begin position="1"/>
        <end position="20"/>
    </location>
</feature>
<name>A0A553NNV6_TIGCA</name>
<protein>
    <recommendedName>
        <fullName evidence="4">Ig-like domain-containing protein</fullName>
    </recommendedName>
</protein>
<dbReference type="InterPro" id="IPR013783">
    <property type="entry name" value="Ig-like_fold"/>
</dbReference>
<sequence>MSMVMWFWIGTSLTCGLVLGEVRVELNPQIPFPEGQKVELKATWTGTRDSCLWSLEDKLLCVISQDQGPSTCGPDYQVKAEFPSSSTCSLKFEPFKPKFDGHYSVSVSGGLSNPESSEAVPLCAEKSSTVQLEVGSQAPDIWEVTQNKPVSIDCYARGGRPETPNFQWFLDLNGDFLHQSEYEVSLSQVEFVPGEDENYGFRDAFQTLTMTFPEATDYNLECVASNDHASRDELTVLVGENSQIALTGGAIAGIVIAVLIVAVIIAFLVFIFVTKKLCFGGDTIRPNQPQRRPTPRRLNATNQVTQPNSHPTGTKAKVKAMKPGGTTPSSGYVVGQDFQRSVPTPAESEAWDGKFLSLHIANSSSCNDNFHSASSFFRDPSSSGQTNSAFQPMEQLRAVPAQAVPNIQPPRPQKQLIDDGRGYLV</sequence>
<dbReference type="Proteomes" id="UP000318571">
    <property type="component" value="Chromosome 4"/>
</dbReference>
<feature type="region of interest" description="Disordered" evidence="1">
    <location>
        <begin position="405"/>
        <end position="425"/>
    </location>
</feature>
<keyword evidence="2" id="KW-0812">Transmembrane</keyword>
<keyword evidence="3" id="KW-0732">Signal</keyword>
<evidence type="ECO:0000256" key="2">
    <source>
        <dbReference type="SAM" id="Phobius"/>
    </source>
</evidence>
<dbReference type="AlphaFoldDB" id="A0A553NNV6"/>
<dbReference type="PANTHER" id="PTHR16861">
    <property type="entry name" value="GLYCOPROTEIN 38"/>
    <property type="match status" value="1"/>
</dbReference>